<dbReference type="PANTHER" id="PTHR34618:SF3">
    <property type="entry name" value="GEGH 16 PROTEIN"/>
    <property type="match status" value="1"/>
</dbReference>
<keyword evidence="2" id="KW-1185">Reference proteome</keyword>
<evidence type="ECO:0008006" key="3">
    <source>
        <dbReference type="Google" id="ProtNLM"/>
    </source>
</evidence>
<evidence type="ECO:0000313" key="1">
    <source>
        <dbReference type="EMBL" id="PMD49646.1"/>
    </source>
</evidence>
<dbReference type="InParanoid" id="A0A2J6SFW3"/>
<name>A0A2J6SFW3_9HELO</name>
<proteinExistence type="predicted"/>
<sequence>MDSLRGWAILAVANGQGVLLSAQGTKGTPASPGLQVDPTQTDANIINEAEINANVVNECGRTLLAGNIDIGQNTEDQLANNTVTSVTKGSTVAVTIRQGSADGAGPYTCDMDLTSNADGVSGQTKLTVKETDSADGNITLAVKMPSNMACVGASTGNVCTVRCFNSAAAGPFGGCFAVQQTDVTPNANSPATIKTEQSLEGVAAQIAVNQVDLPAAVKANQDASTEAEQGLLEANALLAINNLGQATGVAAVAATTATTSAKSTATAKAKAGKKGQKGARAFVA</sequence>
<accession>A0A2J6SFW3</accession>
<gene>
    <name evidence="1" type="ORF">K444DRAFT_657866</name>
</gene>
<dbReference type="EMBL" id="KZ613920">
    <property type="protein sequence ID" value="PMD49646.1"/>
    <property type="molecule type" value="Genomic_DNA"/>
</dbReference>
<dbReference type="InterPro" id="IPR021476">
    <property type="entry name" value="Egh16-like"/>
</dbReference>
<dbReference type="STRING" id="1095630.A0A2J6SFW3"/>
<dbReference type="Proteomes" id="UP000235371">
    <property type="component" value="Unassembled WGS sequence"/>
</dbReference>
<dbReference type="RefSeq" id="XP_024726550.1">
    <property type="nucleotide sequence ID" value="XM_024886198.1"/>
</dbReference>
<reference evidence="1 2" key="1">
    <citation type="submission" date="2016-04" db="EMBL/GenBank/DDBJ databases">
        <title>A degradative enzymes factory behind the ericoid mycorrhizal symbiosis.</title>
        <authorList>
            <consortium name="DOE Joint Genome Institute"/>
            <person name="Martino E."/>
            <person name="Morin E."/>
            <person name="Grelet G."/>
            <person name="Kuo A."/>
            <person name="Kohler A."/>
            <person name="Daghino S."/>
            <person name="Barry K."/>
            <person name="Choi C."/>
            <person name="Cichocki N."/>
            <person name="Clum A."/>
            <person name="Copeland A."/>
            <person name="Hainaut M."/>
            <person name="Haridas S."/>
            <person name="Labutti K."/>
            <person name="Lindquist E."/>
            <person name="Lipzen A."/>
            <person name="Khouja H.-R."/>
            <person name="Murat C."/>
            <person name="Ohm R."/>
            <person name="Olson A."/>
            <person name="Spatafora J."/>
            <person name="Veneault-Fourrey C."/>
            <person name="Henrissat B."/>
            <person name="Grigoriev I."/>
            <person name="Martin F."/>
            <person name="Perotto S."/>
        </authorList>
    </citation>
    <scope>NUCLEOTIDE SEQUENCE [LARGE SCALE GENOMIC DNA]</scope>
    <source>
        <strain evidence="1 2">E</strain>
    </source>
</reference>
<evidence type="ECO:0000313" key="2">
    <source>
        <dbReference type="Proteomes" id="UP000235371"/>
    </source>
</evidence>
<dbReference type="OrthoDB" id="3241054at2759"/>
<protein>
    <recommendedName>
        <fullName evidence="3">Gas1-like protein</fullName>
    </recommendedName>
</protein>
<dbReference type="PANTHER" id="PTHR34618">
    <property type="entry name" value="SURFACE PROTEIN MAS1, PUTATIVE-RELATED"/>
    <property type="match status" value="1"/>
</dbReference>
<dbReference type="GeneID" id="36594275"/>
<organism evidence="1 2">
    <name type="scientific">Hyaloscypha bicolor E</name>
    <dbReference type="NCBI Taxonomy" id="1095630"/>
    <lineage>
        <taxon>Eukaryota</taxon>
        <taxon>Fungi</taxon>
        <taxon>Dikarya</taxon>
        <taxon>Ascomycota</taxon>
        <taxon>Pezizomycotina</taxon>
        <taxon>Leotiomycetes</taxon>
        <taxon>Helotiales</taxon>
        <taxon>Hyaloscyphaceae</taxon>
        <taxon>Hyaloscypha</taxon>
        <taxon>Hyaloscypha bicolor</taxon>
    </lineage>
</organism>
<dbReference type="Pfam" id="PF11327">
    <property type="entry name" value="Egh16-like"/>
    <property type="match status" value="1"/>
</dbReference>
<dbReference type="AlphaFoldDB" id="A0A2J6SFW3"/>